<keyword evidence="4" id="KW-1185">Reference proteome</keyword>
<accession>A0A2H3BPN6</accession>
<dbReference type="Pfam" id="PF00656">
    <property type="entry name" value="Peptidase_C14"/>
    <property type="match status" value="1"/>
</dbReference>
<dbReference type="AlphaFoldDB" id="A0A2H3BPN6"/>
<reference evidence="4" key="1">
    <citation type="journal article" date="2017" name="Nat. Ecol. Evol.">
        <title>Genome expansion and lineage-specific genetic innovations in the forest pathogenic fungi Armillaria.</title>
        <authorList>
            <person name="Sipos G."/>
            <person name="Prasanna A.N."/>
            <person name="Walter M.C."/>
            <person name="O'Connor E."/>
            <person name="Balint B."/>
            <person name="Krizsan K."/>
            <person name="Kiss B."/>
            <person name="Hess J."/>
            <person name="Varga T."/>
            <person name="Slot J."/>
            <person name="Riley R."/>
            <person name="Boka B."/>
            <person name="Rigling D."/>
            <person name="Barry K."/>
            <person name="Lee J."/>
            <person name="Mihaltcheva S."/>
            <person name="LaButti K."/>
            <person name="Lipzen A."/>
            <person name="Waldron R."/>
            <person name="Moloney N.M."/>
            <person name="Sperisen C."/>
            <person name="Kredics L."/>
            <person name="Vagvoelgyi C."/>
            <person name="Patrignani A."/>
            <person name="Fitzpatrick D."/>
            <person name="Nagy I."/>
            <person name="Doyle S."/>
            <person name="Anderson J.B."/>
            <person name="Grigoriev I.V."/>
            <person name="Gueldener U."/>
            <person name="Muensterkoetter M."/>
            <person name="Nagy L.G."/>
        </authorList>
    </citation>
    <scope>NUCLEOTIDE SEQUENCE [LARGE SCALE GENOMIC DNA]</scope>
    <source>
        <strain evidence="4">28-4</strain>
    </source>
</reference>
<dbReference type="GO" id="GO:0006508">
    <property type="term" value="P:proteolysis"/>
    <property type="evidence" value="ECO:0007669"/>
    <property type="project" value="InterPro"/>
</dbReference>
<evidence type="ECO:0000259" key="2">
    <source>
        <dbReference type="Pfam" id="PF00656"/>
    </source>
</evidence>
<proteinExistence type="inferred from homology"/>
<comment type="similarity">
    <text evidence="1">Belongs to the peptidase C14B family.</text>
</comment>
<gene>
    <name evidence="3" type="ORF">ARMSODRAFT_1083826</name>
</gene>
<sequence>MQAKSKDLDGSRFWAVLIGVDAYPRYPLYGCVSDAELMEKYLVEDLGVPRDRIQRLLGPIGQKTADNSISPTRANITRTLYSLIDSPDIMRGDNIIIYFAGNGTLYDVEEYYRNRVPPEVSIVSIRSIKALCPMDHGASDDTGSEILDISDREIDAIVTQISQQKGHKITLILDCGYLRPSIRYASPLGTRRSLRIVVPLSRHTIEPMLEGAHQRLAAYPQYLSRRSVTAYDWRPDWSSHVILAACQEYQYAQEAEDDAGIHGVFTKALVDALRSGQSRGTTYADLISKLPMWCFQTSFVTGDHKNEPIWYQE</sequence>
<feature type="domain" description="Peptidase C14 caspase" evidence="2">
    <location>
        <begin position="14"/>
        <end position="287"/>
    </location>
</feature>
<dbReference type="GO" id="GO:0004197">
    <property type="term" value="F:cysteine-type endopeptidase activity"/>
    <property type="evidence" value="ECO:0007669"/>
    <property type="project" value="InterPro"/>
</dbReference>
<dbReference type="EMBL" id="KZ293425">
    <property type="protein sequence ID" value="PBK70894.1"/>
    <property type="molecule type" value="Genomic_DNA"/>
</dbReference>
<dbReference type="PANTHER" id="PTHR48104">
    <property type="entry name" value="METACASPASE-4"/>
    <property type="match status" value="1"/>
</dbReference>
<dbReference type="Gene3D" id="3.40.50.1460">
    <property type="match status" value="1"/>
</dbReference>
<dbReference type="InterPro" id="IPR050452">
    <property type="entry name" value="Metacaspase"/>
</dbReference>
<dbReference type="Proteomes" id="UP000218334">
    <property type="component" value="Unassembled WGS sequence"/>
</dbReference>
<dbReference type="InterPro" id="IPR011600">
    <property type="entry name" value="Pept_C14_caspase"/>
</dbReference>
<evidence type="ECO:0000313" key="4">
    <source>
        <dbReference type="Proteomes" id="UP000218334"/>
    </source>
</evidence>
<evidence type="ECO:0000313" key="3">
    <source>
        <dbReference type="EMBL" id="PBK70894.1"/>
    </source>
</evidence>
<dbReference type="GO" id="GO:0005737">
    <property type="term" value="C:cytoplasm"/>
    <property type="evidence" value="ECO:0007669"/>
    <property type="project" value="TreeGrafter"/>
</dbReference>
<name>A0A2H3BPN6_9AGAR</name>
<dbReference type="PANTHER" id="PTHR48104:SF30">
    <property type="entry name" value="METACASPASE-1"/>
    <property type="match status" value="1"/>
</dbReference>
<organism evidence="3 4">
    <name type="scientific">Armillaria solidipes</name>
    <dbReference type="NCBI Taxonomy" id="1076256"/>
    <lineage>
        <taxon>Eukaryota</taxon>
        <taxon>Fungi</taxon>
        <taxon>Dikarya</taxon>
        <taxon>Basidiomycota</taxon>
        <taxon>Agaricomycotina</taxon>
        <taxon>Agaricomycetes</taxon>
        <taxon>Agaricomycetidae</taxon>
        <taxon>Agaricales</taxon>
        <taxon>Marasmiineae</taxon>
        <taxon>Physalacriaceae</taxon>
        <taxon>Armillaria</taxon>
    </lineage>
</organism>
<evidence type="ECO:0000256" key="1">
    <source>
        <dbReference type="ARBA" id="ARBA00009005"/>
    </source>
</evidence>
<protein>
    <recommendedName>
        <fullName evidence="2">Peptidase C14 caspase domain-containing protein</fullName>
    </recommendedName>
</protein>